<evidence type="ECO:0000313" key="10">
    <source>
        <dbReference type="Proteomes" id="UP000195897"/>
    </source>
</evidence>
<keyword evidence="3" id="KW-0813">Transport</keyword>
<gene>
    <name evidence="9" type="ORF">B5F17_13985</name>
</gene>
<proteinExistence type="inferred from homology"/>
<dbReference type="PANTHER" id="PTHR30472">
    <property type="entry name" value="FERRIC ENTEROBACTIN TRANSPORT SYSTEM PERMEASE PROTEIN"/>
    <property type="match status" value="1"/>
</dbReference>
<evidence type="ECO:0000313" key="9">
    <source>
        <dbReference type="EMBL" id="OUP50480.1"/>
    </source>
</evidence>
<accession>A0A1Y4L3P9</accession>
<keyword evidence="4" id="KW-1003">Cell membrane</keyword>
<reference evidence="10" key="1">
    <citation type="submission" date="2017-04" db="EMBL/GenBank/DDBJ databases">
        <title>Function of individual gut microbiota members based on whole genome sequencing of pure cultures obtained from chicken caecum.</title>
        <authorList>
            <person name="Medvecky M."/>
            <person name="Cejkova D."/>
            <person name="Polansky O."/>
            <person name="Karasova D."/>
            <person name="Kubasova T."/>
            <person name="Cizek A."/>
            <person name="Rychlik I."/>
        </authorList>
    </citation>
    <scope>NUCLEOTIDE SEQUENCE [LARGE SCALE GENOMIC DNA]</scope>
    <source>
        <strain evidence="10">An180</strain>
    </source>
</reference>
<feature type="transmembrane region" description="Helical" evidence="8">
    <location>
        <begin position="167"/>
        <end position="191"/>
    </location>
</feature>
<keyword evidence="5 8" id="KW-0812">Transmembrane</keyword>
<evidence type="ECO:0000256" key="2">
    <source>
        <dbReference type="ARBA" id="ARBA00007935"/>
    </source>
</evidence>
<protein>
    <submittedName>
        <fullName evidence="9">ABC transporter</fullName>
    </submittedName>
</protein>
<dbReference type="GO" id="GO:0005886">
    <property type="term" value="C:plasma membrane"/>
    <property type="evidence" value="ECO:0007669"/>
    <property type="project" value="UniProtKB-SubCell"/>
</dbReference>
<comment type="similarity">
    <text evidence="2">Belongs to the binding-protein-dependent transport system permease family. FecCD subfamily.</text>
</comment>
<feature type="transmembrane region" description="Helical" evidence="8">
    <location>
        <begin position="139"/>
        <end position="160"/>
    </location>
</feature>
<dbReference type="SUPFAM" id="SSF81345">
    <property type="entry name" value="ABC transporter involved in vitamin B12 uptake, BtuC"/>
    <property type="match status" value="1"/>
</dbReference>
<organism evidence="9 10">
    <name type="scientific">Butyricicoccus pullicaecorum</name>
    <dbReference type="NCBI Taxonomy" id="501571"/>
    <lineage>
        <taxon>Bacteria</taxon>
        <taxon>Bacillati</taxon>
        <taxon>Bacillota</taxon>
        <taxon>Clostridia</taxon>
        <taxon>Eubacteriales</taxon>
        <taxon>Butyricicoccaceae</taxon>
        <taxon>Butyricicoccus</taxon>
    </lineage>
</organism>
<evidence type="ECO:0000256" key="7">
    <source>
        <dbReference type="ARBA" id="ARBA00023136"/>
    </source>
</evidence>
<dbReference type="PANTHER" id="PTHR30472:SF25">
    <property type="entry name" value="ABC TRANSPORTER PERMEASE PROTEIN MJ0876-RELATED"/>
    <property type="match status" value="1"/>
</dbReference>
<keyword evidence="6 8" id="KW-1133">Transmembrane helix</keyword>
<evidence type="ECO:0000256" key="4">
    <source>
        <dbReference type="ARBA" id="ARBA00022475"/>
    </source>
</evidence>
<comment type="caution">
    <text evidence="9">The sequence shown here is derived from an EMBL/GenBank/DDBJ whole genome shotgun (WGS) entry which is preliminary data.</text>
</comment>
<dbReference type="CDD" id="cd06550">
    <property type="entry name" value="TM_ABC_iron-siderophores_like"/>
    <property type="match status" value="1"/>
</dbReference>
<feature type="transmembrane region" description="Helical" evidence="8">
    <location>
        <begin position="257"/>
        <end position="287"/>
    </location>
</feature>
<feature type="transmembrane region" description="Helical" evidence="8">
    <location>
        <begin position="329"/>
        <end position="346"/>
    </location>
</feature>
<dbReference type="RefSeq" id="WP_087374813.1">
    <property type="nucleotide sequence ID" value="NZ_NFKK01000029.1"/>
</dbReference>
<dbReference type="FunFam" id="1.10.3470.10:FF:000001">
    <property type="entry name" value="Vitamin B12 ABC transporter permease BtuC"/>
    <property type="match status" value="1"/>
</dbReference>
<evidence type="ECO:0000256" key="1">
    <source>
        <dbReference type="ARBA" id="ARBA00004651"/>
    </source>
</evidence>
<feature type="transmembrane region" description="Helical" evidence="8">
    <location>
        <begin position="299"/>
        <end position="322"/>
    </location>
</feature>
<sequence>MKQNGILRGRPTYLLVIALLTAAVLLSLAAAVTLGSVDISIGEVYRVILFKTFGVGDPAVYGTGAVSDIVWFVRLPRLVLAIGVGMCLSLAGVVMQAIVRNPLADPYVLGVSSGASLGASLAILTGVGTGLLGANAPGVLAFIGAFAVSVAVVALANLGGRANAVKLLLAGTALSSVCAAFSNFLLYLSASANAAQTLMRWTMGSLAGAEWPTNIPILVISLLGLLFFWSQFRTLNLMLLGDDTALTLGVDLHRRRLAYLLVASLLVGCAVYTAGIIGFVGLVIPHIVRILFGSDHKKIVPISALLGAIFLLWADVLCRVLIPGAELPIGVLTAMIGAPCFIWLMVRRKYGFGGGD</sequence>
<evidence type="ECO:0000256" key="3">
    <source>
        <dbReference type="ARBA" id="ARBA00022448"/>
    </source>
</evidence>
<dbReference type="Proteomes" id="UP000195897">
    <property type="component" value="Unassembled WGS sequence"/>
</dbReference>
<dbReference type="InterPro" id="IPR000522">
    <property type="entry name" value="ABC_transptr_permease_BtuC"/>
</dbReference>
<dbReference type="Pfam" id="PF01032">
    <property type="entry name" value="FecCD"/>
    <property type="match status" value="1"/>
</dbReference>
<feature type="transmembrane region" description="Helical" evidence="8">
    <location>
        <begin position="106"/>
        <end position="127"/>
    </location>
</feature>
<feature type="transmembrane region" description="Helical" evidence="8">
    <location>
        <begin position="78"/>
        <end position="99"/>
    </location>
</feature>
<dbReference type="GO" id="GO:0022857">
    <property type="term" value="F:transmembrane transporter activity"/>
    <property type="evidence" value="ECO:0007669"/>
    <property type="project" value="InterPro"/>
</dbReference>
<dbReference type="GO" id="GO:0033214">
    <property type="term" value="P:siderophore-iron import into cell"/>
    <property type="evidence" value="ECO:0007669"/>
    <property type="project" value="TreeGrafter"/>
</dbReference>
<evidence type="ECO:0000256" key="6">
    <source>
        <dbReference type="ARBA" id="ARBA00022989"/>
    </source>
</evidence>
<comment type="subcellular location">
    <subcellularLocation>
        <location evidence="1">Cell membrane</location>
        <topology evidence="1">Multi-pass membrane protein</topology>
    </subcellularLocation>
</comment>
<dbReference type="AlphaFoldDB" id="A0A1Y4L3P9"/>
<evidence type="ECO:0000256" key="8">
    <source>
        <dbReference type="SAM" id="Phobius"/>
    </source>
</evidence>
<evidence type="ECO:0000256" key="5">
    <source>
        <dbReference type="ARBA" id="ARBA00022692"/>
    </source>
</evidence>
<dbReference type="EMBL" id="NFKK01000029">
    <property type="protein sequence ID" value="OUP50480.1"/>
    <property type="molecule type" value="Genomic_DNA"/>
</dbReference>
<dbReference type="InterPro" id="IPR037294">
    <property type="entry name" value="ABC_BtuC-like"/>
</dbReference>
<feature type="transmembrane region" description="Helical" evidence="8">
    <location>
        <begin position="211"/>
        <end position="229"/>
    </location>
</feature>
<keyword evidence="7 8" id="KW-0472">Membrane</keyword>
<name>A0A1Y4L3P9_9FIRM</name>
<dbReference type="Gene3D" id="1.10.3470.10">
    <property type="entry name" value="ABC transporter involved in vitamin B12 uptake, BtuC"/>
    <property type="match status" value="1"/>
</dbReference>